<keyword evidence="3" id="KW-0805">Transcription regulation</keyword>
<evidence type="ECO:0000256" key="4">
    <source>
        <dbReference type="ARBA" id="ARBA00023125"/>
    </source>
</evidence>
<dbReference type="PROSITE" id="PS00463">
    <property type="entry name" value="ZN2_CY6_FUNGAL_1"/>
    <property type="match status" value="1"/>
</dbReference>
<evidence type="ECO:0000256" key="5">
    <source>
        <dbReference type="ARBA" id="ARBA00023163"/>
    </source>
</evidence>
<gene>
    <name evidence="9" type="ORF">NKR19_g5173</name>
</gene>
<name>A0AA38S761_9PEZI</name>
<dbReference type="Pfam" id="PF00172">
    <property type="entry name" value="Zn_clus"/>
    <property type="match status" value="1"/>
</dbReference>
<dbReference type="CDD" id="cd00067">
    <property type="entry name" value="GAL4"/>
    <property type="match status" value="1"/>
</dbReference>
<keyword evidence="2" id="KW-0862">Zinc</keyword>
<keyword evidence="10" id="KW-1185">Reference proteome</keyword>
<sequence>MQATPASSSTNSQGGTPGRKRNKVKSGCRTCKIRKVKCDETFPVCCRCLSTGRKCDGYGIWGGGTGALSANWHRQPCDVPNNRTATASPTLPYPALVSLAVASSAEQEHFQWFQDRTGIKMQGSFYSDFWSTLLLQASFGEPAIFHAVLSLSSVHKHGVLNSNRGGEDNGIHHKAEQFALHHYVEAIGHLKRHLGGGHSMSSCRIALITCVVFVSLEFLRGHFAAARVHLHNGLKLLRQTYSGPVSSLSAADEWIIEVFNRLAVCSQSPVFSCVKEAWQEIEQLLEDVFLLSRRAQQLQSDNTADHPSATLLAGQQRIREGLEQWLAKFEASTCPTRHPQPSVDPRPWPLVRCYHTMATIMTEVALRPGDEVVYDSHTGRFAHLIEISIELKKASSEWLSAPEHSGPHFDMSRSIIDLGWIPPLFYTATKCRVRRIRLQAIRLLESAPHREGIWDARILVRVARRVMELEENDVCTDDDDPISAFALDSRHREQDLALPTVPESRRIREVVISFSDESERMVTLQVTYSPGRQLEESIIID</sequence>
<dbReference type="PANTHER" id="PTHR36206">
    <property type="entry name" value="ASPERCRYPTIN BIOSYNTHESIS CLUSTER-SPECIFIC TRANSCRIPTION REGULATOR ATNN-RELATED"/>
    <property type="match status" value="1"/>
</dbReference>
<dbReference type="InterPro" id="IPR001138">
    <property type="entry name" value="Zn2Cys6_DnaBD"/>
</dbReference>
<evidence type="ECO:0000313" key="9">
    <source>
        <dbReference type="EMBL" id="KAJ9150620.1"/>
    </source>
</evidence>
<keyword evidence="4" id="KW-0238">DNA-binding</keyword>
<evidence type="ECO:0000256" key="6">
    <source>
        <dbReference type="ARBA" id="ARBA00023242"/>
    </source>
</evidence>
<dbReference type="Proteomes" id="UP001174691">
    <property type="component" value="Unassembled WGS sequence"/>
</dbReference>
<evidence type="ECO:0000313" key="10">
    <source>
        <dbReference type="Proteomes" id="UP001174691"/>
    </source>
</evidence>
<dbReference type="GO" id="GO:0008270">
    <property type="term" value="F:zinc ion binding"/>
    <property type="evidence" value="ECO:0007669"/>
    <property type="project" value="InterPro"/>
</dbReference>
<dbReference type="SUPFAM" id="SSF57701">
    <property type="entry name" value="Zn2/Cys6 DNA-binding domain"/>
    <property type="match status" value="1"/>
</dbReference>
<keyword evidence="1" id="KW-0479">Metal-binding</keyword>
<dbReference type="InterPro" id="IPR021858">
    <property type="entry name" value="Fun_TF"/>
</dbReference>
<dbReference type="InterPro" id="IPR052360">
    <property type="entry name" value="Transcr_Regulatory_Proteins"/>
</dbReference>
<accession>A0AA38S761</accession>
<dbReference type="EMBL" id="JANBVN010000069">
    <property type="protein sequence ID" value="KAJ9150620.1"/>
    <property type="molecule type" value="Genomic_DNA"/>
</dbReference>
<dbReference type="SMART" id="SM00066">
    <property type="entry name" value="GAL4"/>
    <property type="match status" value="1"/>
</dbReference>
<feature type="region of interest" description="Disordered" evidence="7">
    <location>
        <begin position="1"/>
        <end position="24"/>
    </location>
</feature>
<dbReference type="InterPro" id="IPR036864">
    <property type="entry name" value="Zn2-C6_fun-type_DNA-bd_sf"/>
</dbReference>
<dbReference type="AlphaFoldDB" id="A0AA38S761"/>
<protein>
    <submittedName>
        <fullName evidence="9">C6 zinc finger domain protein</fullName>
    </submittedName>
</protein>
<evidence type="ECO:0000256" key="3">
    <source>
        <dbReference type="ARBA" id="ARBA00023015"/>
    </source>
</evidence>
<evidence type="ECO:0000259" key="8">
    <source>
        <dbReference type="PROSITE" id="PS50048"/>
    </source>
</evidence>
<dbReference type="GO" id="GO:0003677">
    <property type="term" value="F:DNA binding"/>
    <property type="evidence" value="ECO:0007669"/>
    <property type="project" value="UniProtKB-KW"/>
</dbReference>
<dbReference type="Pfam" id="PF11951">
    <property type="entry name" value="Fungal_trans_2"/>
    <property type="match status" value="1"/>
</dbReference>
<dbReference type="PANTHER" id="PTHR36206:SF16">
    <property type="entry name" value="TRANSCRIPTION FACTOR DOMAIN-CONTAINING PROTEIN-RELATED"/>
    <property type="match status" value="1"/>
</dbReference>
<comment type="caution">
    <text evidence="9">The sequence shown here is derived from an EMBL/GenBank/DDBJ whole genome shotgun (WGS) entry which is preliminary data.</text>
</comment>
<reference evidence="9" key="1">
    <citation type="submission" date="2022-07" db="EMBL/GenBank/DDBJ databases">
        <title>Fungi with potential for degradation of polypropylene.</title>
        <authorList>
            <person name="Gostincar C."/>
        </authorList>
    </citation>
    <scope>NUCLEOTIDE SEQUENCE</scope>
    <source>
        <strain evidence="9">EXF-13287</strain>
    </source>
</reference>
<keyword evidence="6" id="KW-0539">Nucleus</keyword>
<evidence type="ECO:0000256" key="1">
    <source>
        <dbReference type="ARBA" id="ARBA00022723"/>
    </source>
</evidence>
<feature type="domain" description="Zn(2)-C6 fungal-type" evidence="8">
    <location>
        <begin position="27"/>
        <end position="55"/>
    </location>
</feature>
<proteinExistence type="predicted"/>
<dbReference type="PROSITE" id="PS50048">
    <property type="entry name" value="ZN2_CY6_FUNGAL_2"/>
    <property type="match status" value="1"/>
</dbReference>
<evidence type="ECO:0000256" key="7">
    <source>
        <dbReference type="SAM" id="MobiDB-lite"/>
    </source>
</evidence>
<dbReference type="Gene3D" id="4.10.240.10">
    <property type="entry name" value="Zn(2)-C6 fungal-type DNA-binding domain"/>
    <property type="match status" value="1"/>
</dbReference>
<feature type="compositionally biased region" description="Polar residues" evidence="7">
    <location>
        <begin position="1"/>
        <end position="14"/>
    </location>
</feature>
<dbReference type="GO" id="GO:0000981">
    <property type="term" value="F:DNA-binding transcription factor activity, RNA polymerase II-specific"/>
    <property type="evidence" value="ECO:0007669"/>
    <property type="project" value="InterPro"/>
</dbReference>
<organism evidence="9 10">
    <name type="scientific">Coniochaeta hoffmannii</name>
    <dbReference type="NCBI Taxonomy" id="91930"/>
    <lineage>
        <taxon>Eukaryota</taxon>
        <taxon>Fungi</taxon>
        <taxon>Dikarya</taxon>
        <taxon>Ascomycota</taxon>
        <taxon>Pezizomycotina</taxon>
        <taxon>Sordariomycetes</taxon>
        <taxon>Sordariomycetidae</taxon>
        <taxon>Coniochaetales</taxon>
        <taxon>Coniochaetaceae</taxon>
        <taxon>Coniochaeta</taxon>
    </lineage>
</organism>
<keyword evidence="5" id="KW-0804">Transcription</keyword>
<evidence type="ECO:0000256" key="2">
    <source>
        <dbReference type="ARBA" id="ARBA00022833"/>
    </source>
</evidence>